<comment type="similarity">
    <text evidence="1">Belongs to the cytochrome b5 family. MAPR subfamily.</text>
</comment>
<dbReference type="GO" id="GO:0012505">
    <property type="term" value="C:endomembrane system"/>
    <property type="evidence" value="ECO:0007669"/>
    <property type="project" value="TreeGrafter"/>
</dbReference>
<dbReference type="SMART" id="SM01117">
    <property type="entry name" value="Cyt-b5"/>
    <property type="match status" value="1"/>
</dbReference>
<dbReference type="AlphaFoldDB" id="A0A8H4VYE5"/>
<comment type="caution">
    <text evidence="5">The sequence shown here is derived from an EMBL/GenBank/DDBJ whole genome shotgun (WGS) entry which is preliminary data.</text>
</comment>
<proteinExistence type="inferred from homology"/>
<dbReference type="EMBL" id="JAAMPI010001654">
    <property type="protein sequence ID" value="KAF4624449.1"/>
    <property type="molecule type" value="Genomic_DNA"/>
</dbReference>
<gene>
    <name evidence="5" type="ORF">G7Y89_g13725</name>
</gene>
<feature type="coiled-coil region" evidence="2">
    <location>
        <begin position="178"/>
        <end position="205"/>
    </location>
</feature>
<dbReference type="PANTHER" id="PTHR10281">
    <property type="entry name" value="MEMBRANE-ASSOCIATED PROGESTERONE RECEPTOR COMPONENT-RELATED"/>
    <property type="match status" value="1"/>
</dbReference>
<accession>A0A8H4VYE5</accession>
<keyword evidence="6" id="KW-1185">Reference proteome</keyword>
<evidence type="ECO:0000313" key="5">
    <source>
        <dbReference type="EMBL" id="KAF4624449.1"/>
    </source>
</evidence>
<keyword evidence="2" id="KW-0175">Coiled coil</keyword>
<dbReference type="InterPro" id="IPR001199">
    <property type="entry name" value="Cyt_B5-like_heme/steroid-bd"/>
</dbReference>
<dbReference type="GO" id="GO:0016020">
    <property type="term" value="C:membrane"/>
    <property type="evidence" value="ECO:0007669"/>
    <property type="project" value="TreeGrafter"/>
</dbReference>
<dbReference type="InterPro" id="IPR036400">
    <property type="entry name" value="Cyt_B5-like_heme/steroid_sf"/>
</dbReference>
<protein>
    <recommendedName>
        <fullName evidence="4">Cytochrome b5 heme-binding domain-containing protein</fullName>
    </recommendedName>
</protein>
<dbReference type="SUPFAM" id="SSF55856">
    <property type="entry name" value="Cytochrome b5-like heme/steroid binding domain"/>
    <property type="match status" value="1"/>
</dbReference>
<organism evidence="5 6">
    <name type="scientific">Cudoniella acicularis</name>
    <dbReference type="NCBI Taxonomy" id="354080"/>
    <lineage>
        <taxon>Eukaryota</taxon>
        <taxon>Fungi</taxon>
        <taxon>Dikarya</taxon>
        <taxon>Ascomycota</taxon>
        <taxon>Pezizomycotina</taxon>
        <taxon>Leotiomycetes</taxon>
        <taxon>Helotiales</taxon>
        <taxon>Tricladiaceae</taxon>
        <taxon>Cudoniella</taxon>
    </lineage>
</organism>
<feature type="domain" description="Cytochrome b5 heme-binding" evidence="4">
    <location>
        <begin position="100"/>
        <end position="191"/>
    </location>
</feature>
<dbReference type="Pfam" id="PF00173">
    <property type="entry name" value="Cyt-b5"/>
    <property type="match status" value="1"/>
</dbReference>
<dbReference type="Proteomes" id="UP000566819">
    <property type="component" value="Unassembled WGS sequence"/>
</dbReference>
<feature type="region of interest" description="Disordered" evidence="3">
    <location>
        <begin position="227"/>
        <end position="264"/>
    </location>
</feature>
<reference evidence="5 6" key="1">
    <citation type="submission" date="2020-03" db="EMBL/GenBank/DDBJ databases">
        <title>Draft Genome Sequence of Cudoniella acicularis.</title>
        <authorList>
            <person name="Buettner E."/>
            <person name="Kellner H."/>
        </authorList>
    </citation>
    <scope>NUCLEOTIDE SEQUENCE [LARGE SCALE GENOMIC DNA]</scope>
    <source>
        <strain evidence="5 6">DSM 108380</strain>
    </source>
</reference>
<feature type="region of interest" description="Disordered" evidence="3">
    <location>
        <begin position="1"/>
        <end position="37"/>
    </location>
</feature>
<evidence type="ECO:0000256" key="3">
    <source>
        <dbReference type="SAM" id="MobiDB-lite"/>
    </source>
</evidence>
<sequence length="264" mass="29632">MAEADTAKELRQRKAPAPASSSSTEAEDETPKKVNKKIIDEEDSSPFSILDIARTLVFLLLASSALSYFVTRDSFVWNAKRPKWTRVDVIKAYLAGPKQYTDADLAAYDGTNPDLPILLALNGTIYDVTNGRKFYGPGGSYHFFAGADASRAFITNCFEEDRTPDLRGAELTYIPKDNEEVDKLYTKAELKIAKEQERRKAKQEAYKALKHWVDFFEKSPKYTKIGRVKREKGWETKGPAPTLCKKAEEGRPSARPKPPGKENA</sequence>
<dbReference type="Gene3D" id="3.10.120.10">
    <property type="entry name" value="Cytochrome b5-like heme/steroid binding domain"/>
    <property type="match status" value="1"/>
</dbReference>
<evidence type="ECO:0000256" key="2">
    <source>
        <dbReference type="SAM" id="Coils"/>
    </source>
</evidence>
<name>A0A8H4VYE5_9HELO</name>
<dbReference type="FunFam" id="3.10.120.10:FF:000018">
    <property type="entry name" value="Heme/steroid binding domain protein, putative"/>
    <property type="match status" value="1"/>
</dbReference>
<dbReference type="InterPro" id="IPR050577">
    <property type="entry name" value="MAPR/NEUFC/NENF-like"/>
</dbReference>
<evidence type="ECO:0000313" key="6">
    <source>
        <dbReference type="Proteomes" id="UP000566819"/>
    </source>
</evidence>
<evidence type="ECO:0000256" key="1">
    <source>
        <dbReference type="ARBA" id="ARBA00038357"/>
    </source>
</evidence>
<dbReference type="OrthoDB" id="10257697at2759"/>
<evidence type="ECO:0000259" key="4">
    <source>
        <dbReference type="SMART" id="SM01117"/>
    </source>
</evidence>
<feature type="compositionally biased region" description="Basic and acidic residues" evidence="3">
    <location>
        <begin position="1"/>
        <end position="12"/>
    </location>
</feature>
<dbReference type="PANTHER" id="PTHR10281:SF76">
    <property type="entry name" value="CALCUTTA CUP-RELATED"/>
    <property type="match status" value="1"/>
</dbReference>
<feature type="compositionally biased region" description="Low complexity" evidence="3">
    <location>
        <begin position="15"/>
        <end position="24"/>
    </location>
</feature>